<dbReference type="PATRIC" id="fig|43658.5.peg.4916"/>
<dbReference type="Proteomes" id="UP000033452">
    <property type="component" value="Unassembled WGS sequence"/>
</dbReference>
<keyword evidence="3" id="KW-1185">Reference proteome</keyword>
<dbReference type="InterPro" id="IPR014001">
    <property type="entry name" value="Helicase_ATP-bd"/>
</dbReference>
<evidence type="ECO:0000313" key="2">
    <source>
        <dbReference type="EMBL" id="KJZ05013.1"/>
    </source>
</evidence>
<comment type="caution">
    <text evidence="2">The sequence shown here is derived from an EMBL/GenBank/DDBJ whole genome shotgun (WGS) entry which is preliminary data.</text>
</comment>
<feature type="domain" description="Helicase ATP-binding" evidence="1">
    <location>
        <begin position="49"/>
        <end position="313"/>
    </location>
</feature>
<dbReference type="InterPro" id="IPR027417">
    <property type="entry name" value="P-loop_NTPase"/>
</dbReference>
<evidence type="ECO:0000313" key="3">
    <source>
        <dbReference type="Proteomes" id="UP000033452"/>
    </source>
</evidence>
<name>A0A0F4QBI0_9GAMM</name>
<dbReference type="InterPro" id="IPR006555">
    <property type="entry name" value="ATP-dep_Helicase_C"/>
</dbReference>
<dbReference type="GO" id="GO:0004386">
    <property type="term" value="F:helicase activity"/>
    <property type="evidence" value="ECO:0007669"/>
    <property type="project" value="InterPro"/>
</dbReference>
<dbReference type="GO" id="GO:0005524">
    <property type="term" value="F:ATP binding"/>
    <property type="evidence" value="ECO:0007669"/>
    <property type="project" value="InterPro"/>
</dbReference>
<dbReference type="Pfam" id="PF13307">
    <property type="entry name" value="Helicase_C_2"/>
    <property type="match status" value="1"/>
</dbReference>
<accession>A0A0F4QBI0</accession>
<dbReference type="InterPro" id="IPR006935">
    <property type="entry name" value="Helicase/UvrB_N"/>
</dbReference>
<dbReference type="Gene3D" id="3.40.50.300">
    <property type="entry name" value="P-loop containing nucleotide triphosphate hydrolases"/>
    <property type="match status" value="2"/>
</dbReference>
<dbReference type="EMBL" id="JXYA01000082">
    <property type="protein sequence ID" value="KJZ05013.1"/>
    <property type="molecule type" value="Genomic_DNA"/>
</dbReference>
<organism evidence="2 3">
    <name type="scientific">Pseudoalteromonas rubra</name>
    <dbReference type="NCBI Taxonomy" id="43658"/>
    <lineage>
        <taxon>Bacteria</taxon>
        <taxon>Pseudomonadati</taxon>
        <taxon>Pseudomonadota</taxon>
        <taxon>Gammaproteobacteria</taxon>
        <taxon>Alteromonadales</taxon>
        <taxon>Pseudoalteromonadaceae</taxon>
        <taxon>Pseudoalteromonas</taxon>
    </lineage>
</organism>
<dbReference type="SUPFAM" id="SSF52540">
    <property type="entry name" value="P-loop containing nucleoside triphosphate hydrolases"/>
    <property type="match status" value="1"/>
</dbReference>
<proteinExistence type="predicted"/>
<protein>
    <recommendedName>
        <fullName evidence="1">Helicase ATP-binding domain-containing protein</fullName>
    </recommendedName>
</protein>
<evidence type="ECO:0000259" key="1">
    <source>
        <dbReference type="PROSITE" id="PS51192"/>
    </source>
</evidence>
<dbReference type="GO" id="GO:0016818">
    <property type="term" value="F:hydrolase activity, acting on acid anhydrides, in phosphorus-containing anhydrides"/>
    <property type="evidence" value="ECO:0007669"/>
    <property type="project" value="InterPro"/>
</dbReference>
<reference evidence="2 3" key="1">
    <citation type="journal article" date="2015" name="BMC Genomics">
        <title>Genome mining reveals unlocked bioactive potential of marine Gram-negative bacteria.</title>
        <authorList>
            <person name="Machado H."/>
            <person name="Sonnenschein E.C."/>
            <person name="Melchiorsen J."/>
            <person name="Gram L."/>
        </authorList>
    </citation>
    <scope>NUCLEOTIDE SEQUENCE [LARGE SCALE GENOMIC DNA]</scope>
    <source>
        <strain evidence="2 3">S2471</strain>
    </source>
</reference>
<dbReference type="SMART" id="SM00487">
    <property type="entry name" value="DEXDc"/>
    <property type="match status" value="1"/>
</dbReference>
<sequence length="845" mass="96236">MPINFEKRSSNRGLERKIHPCEIYDTLDRHANKGPLRIPVQNTVLSNWFENYKNKRDVILKLPTGEGKTLIGLLILQSKINQGKGSCLYVCPNKYLADQVRIQAEEFGIHHCEISEVGLPEDFINGEKILITHAQKVFNGRSADFGIGQHSIDVENILLDDAHSCIETIKSASTFQIPRSSNCYHELLQLFGDALKGQGAGTYADICNESKSAILSVPYWEWEGKQEEVVQILSKYNKTKDKSVWFTWDLLKDNLKHCTAVFSGTGIEVSPRLLPIEMFGTFSRASHRVFMSATISNDSFFIRDLGLKKEVIQNPLTFDKKWSGEKMLLIPSLIDGSLTREAIVNWVGKWRNTSFGVVAITPSNWHRKIWEGLGAKAVDAKNLLEEVEKLKQGQFPTPIAMAAKYDGVDLPDNMCRILVIDSLPITETITEKYIEFCVPNSTFTQIKTAQTIEQGLGRAVRGEKDYCIVLLLGNDLIKQIRFKGSSTYLSPQTRKQIDMGLELAKFAREDKQDSQSYFDMLSSIITQGLGRDESWKQFYIDNMESIDNSDDRSTSASDNMLILERKAECYHSEGKHEKAVNTIQNLLDSHSSKLSKEEKGWYLQEMSRYLYAFNRVEGMAMQVNAHSTNKRLFLPPSGYQFTKIDLKAQERIMNIKRLISQHDDFEGFLVYMDDVFSRLTFGVKAERFESAIDELGKLLGFNTEQPDSNWKSGPDNLWAIKDGKYLFIECKSEVLLTRAEILKEETGQFNNNIAWFKRFYPGAEVDYSIIIPTKKVKSNTGFNEPVVVLRERGLKNLVRNARAFVLGFKNTDLKNLSDEFIHQAINQNNLGADTLVENYFEPSRN</sequence>
<gene>
    <name evidence="2" type="ORF">TW77_23235</name>
</gene>
<dbReference type="Pfam" id="PF04851">
    <property type="entry name" value="ResIII"/>
    <property type="match status" value="1"/>
</dbReference>
<dbReference type="AlphaFoldDB" id="A0A0F4QBI0"/>
<dbReference type="RefSeq" id="WP_046007353.1">
    <property type="nucleotide sequence ID" value="NZ_JXYA01000082.1"/>
</dbReference>
<dbReference type="SMART" id="SM00491">
    <property type="entry name" value="HELICc2"/>
    <property type="match status" value="1"/>
</dbReference>
<dbReference type="OrthoDB" id="366844at2"/>
<dbReference type="PROSITE" id="PS51192">
    <property type="entry name" value="HELICASE_ATP_BIND_1"/>
    <property type="match status" value="1"/>
</dbReference>
<dbReference type="GO" id="GO:0006139">
    <property type="term" value="P:nucleobase-containing compound metabolic process"/>
    <property type="evidence" value="ECO:0007669"/>
    <property type="project" value="InterPro"/>
</dbReference>
<dbReference type="GO" id="GO:0003677">
    <property type="term" value="F:DNA binding"/>
    <property type="evidence" value="ECO:0007669"/>
    <property type="project" value="InterPro"/>
</dbReference>